<gene>
    <name evidence="1" type="ORF">GAP32_083</name>
</gene>
<dbReference type="Proteomes" id="UP000000457">
    <property type="component" value="Segment"/>
</dbReference>
<keyword evidence="2" id="KW-1185">Reference proteome</keyword>
<evidence type="ECO:0000313" key="1">
    <source>
        <dbReference type="EMBL" id="AFC21531.1"/>
    </source>
</evidence>
<reference evidence="1 2" key="1">
    <citation type="journal article" date="2014" name="Virology">
        <title>Supersize me: Cronobacter sakazakii phage GAP32.</title>
        <authorList>
            <person name="Abbasifar R."/>
            <person name="Griffiths M.W."/>
            <person name="Sabour P.M."/>
            <person name="Ackermann H.-W."/>
            <person name="Vandersteegen K."/>
            <person name="Lavigne R."/>
            <person name="Noben J.-P."/>
            <person name="Villa A.A."/>
            <person name="Abbasifar A."/>
            <person name="Nash J.H.E."/>
            <person name="Kropinski A.M."/>
        </authorList>
    </citation>
    <scope>NUCLEOTIDE SEQUENCE [LARGE SCALE GENOMIC DNA]</scope>
    <source>
        <strain evidence="1">GAP-32</strain>
    </source>
</reference>
<evidence type="ECO:0000313" key="2">
    <source>
        <dbReference type="Proteomes" id="UP000000457"/>
    </source>
</evidence>
<sequence length="74" mass="8543">MKVEMQHSIVQDMTVIKFISLKDYFRALDFLDSSGLEWTPLKYSSKNDTASIRLSENVLKIFSNKFGIGKSCQY</sequence>
<dbReference type="EMBL" id="JN882285">
    <property type="protein sequence ID" value="AFC21531.1"/>
    <property type="molecule type" value="Genomic_DNA"/>
</dbReference>
<organism evidence="1 2">
    <name type="scientific">Cronobacter phage vB_CsaM_GAP32</name>
    <dbReference type="NCBI Taxonomy" id="1141136"/>
    <lineage>
        <taxon>Viruses</taxon>
        <taxon>Duplodnaviria</taxon>
        <taxon>Heunggongvirae</taxon>
        <taxon>Uroviricota</taxon>
        <taxon>Caudoviricetes</taxon>
        <taxon>Mimasvirus</taxon>
        <taxon>Mimasvirus GAP32</taxon>
    </lineage>
</organism>
<proteinExistence type="predicted"/>
<protein>
    <submittedName>
        <fullName evidence="1">Uncharacterized protein</fullName>
    </submittedName>
</protein>
<dbReference type="GeneID" id="13993821"/>
<dbReference type="OrthoDB" id="24257at10239"/>
<dbReference type="RefSeq" id="YP_006987186.1">
    <property type="nucleotide sequence ID" value="NC_019401.1"/>
</dbReference>
<accession>K4F5P5</accession>
<name>K4F5P5_9CAUD</name>
<dbReference type="KEGG" id="vg:13993821"/>